<dbReference type="InterPro" id="IPR011990">
    <property type="entry name" value="TPR-like_helical_dom_sf"/>
</dbReference>
<dbReference type="SUPFAM" id="SSF48452">
    <property type="entry name" value="TPR-like"/>
    <property type="match status" value="1"/>
</dbReference>
<keyword evidence="1" id="KW-0489">Methyltransferase</keyword>
<accession>A0ABS9KX87</accession>
<keyword evidence="1" id="KW-0808">Transferase</keyword>
<protein>
    <submittedName>
        <fullName evidence="1">rRNA adenine methyltransferase</fullName>
    </submittedName>
</protein>
<sequence length="143" mass="16590">MDFTPRNTVSRLCNRGMNEEALGNIETAFQLYMEAWEIAISDTDKFTAARSLGRHQDEPHECLYWNEQALQFALRIDEEIAQEYLSPLYLAIGKSYETLHNYSKAKRNYQLAAGFIPYLPNDKYGRAIRTAVEEALIRMEMRG</sequence>
<comment type="caution">
    <text evidence="1">The sequence shown here is derived from an EMBL/GenBank/DDBJ whole genome shotgun (WGS) entry which is preliminary data.</text>
</comment>
<evidence type="ECO:0000313" key="1">
    <source>
        <dbReference type="EMBL" id="MCG2616935.1"/>
    </source>
</evidence>
<name>A0ABS9KX87_9BACT</name>
<dbReference type="RefSeq" id="WP_237875472.1">
    <property type="nucleotide sequence ID" value="NZ_JAKLTR010000016.1"/>
</dbReference>
<keyword evidence="2" id="KW-1185">Reference proteome</keyword>
<evidence type="ECO:0000313" key="2">
    <source>
        <dbReference type="Proteomes" id="UP001165367"/>
    </source>
</evidence>
<dbReference type="Gene3D" id="1.25.40.10">
    <property type="entry name" value="Tetratricopeptide repeat domain"/>
    <property type="match status" value="1"/>
</dbReference>
<dbReference type="GO" id="GO:0032259">
    <property type="term" value="P:methylation"/>
    <property type="evidence" value="ECO:0007669"/>
    <property type="project" value="UniProtKB-KW"/>
</dbReference>
<gene>
    <name evidence="1" type="ORF">LZZ85_21740</name>
</gene>
<dbReference type="EMBL" id="JAKLTR010000016">
    <property type="protein sequence ID" value="MCG2616935.1"/>
    <property type="molecule type" value="Genomic_DNA"/>
</dbReference>
<proteinExistence type="predicted"/>
<reference evidence="1" key="1">
    <citation type="submission" date="2022-01" db="EMBL/GenBank/DDBJ databases">
        <authorList>
            <person name="Jo J.-H."/>
            <person name="Im W.-T."/>
        </authorList>
    </citation>
    <scope>NUCLEOTIDE SEQUENCE</scope>
    <source>
        <strain evidence="1">NA20</strain>
    </source>
</reference>
<dbReference type="Proteomes" id="UP001165367">
    <property type="component" value="Unassembled WGS sequence"/>
</dbReference>
<dbReference type="GO" id="GO:0008168">
    <property type="term" value="F:methyltransferase activity"/>
    <property type="evidence" value="ECO:0007669"/>
    <property type="project" value="UniProtKB-KW"/>
</dbReference>
<organism evidence="1 2">
    <name type="scientific">Terrimonas ginsenosidimutans</name>
    <dbReference type="NCBI Taxonomy" id="2908004"/>
    <lineage>
        <taxon>Bacteria</taxon>
        <taxon>Pseudomonadati</taxon>
        <taxon>Bacteroidota</taxon>
        <taxon>Chitinophagia</taxon>
        <taxon>Chitinophagales</taxon>
        <taxon>Chitinophagaceae</taxon>
        <taxon>Terrimonas</taxon>
    </lineage>
</organism>